<dbReference type="NCBIfam" id="NF009709">
    <property type="entry name" value="PRK13238.1"/>
    <property type="match status" value="1"/>
</dbReference>
<dbReference type="InterPro" id="IPR015421">
    <property type="entry name" value="PyrdxlP-dep_Trfase_major"/>
</dbReference>
<dbReference type="RefSeq" id="WP_343944757.1">
    <property type="nucleotide sequence ID" value="NZ_BAAAHP010000179.1"/>
</dbReference>
<sequence length="452" mass="48808">MEPYRIKAVEPIPFPSRGDREQALTRSGYNLFRVPSAQVTIDLLTDSGTGSMSAAQWAAMMIGDEAYACSTSYERFDAVLRGITGFPEIMPVHQGRAAERVVFSTLLGPGDIVVSNTHFDTTRAHVEATGSQALDLPSPEAADLDSDHPFKGNIDLGALTDLLAGPDGHRVKAVVMTVTNNGGGGQPVSLENLRRVRAVCDEHGLVFLLDASRFAENSWLVLQRERGHGYREPVEVARATFDLADVFWASLKKDGLANIGGVIGVRDDPELARRFRQRVILDEGFSTYGGLAGRDLEALAQGLSEVTDPRYLADRADTARWFADSLHKAGVPVVRPAGCHAVYVRAGEILPHIPAHRFPGHAWSCALYLEGGIRAVEFGSLLLGSGGGSAPHELVRLALPRRVYTRSHLEYVVDTAVAVGRIADELPGYRIVGDSPALRHFTAVLEPAPHAG</sequence>
<dbReference type="InterPro" id="IPR011166">
    <property type="entry name" value="Beta-eliminating_lyase"/>
</dbReference>
<organism evidence="6 7">
    <name type="scientific">Pseudonocardia zijingensis</name>
    <dbReference type="NCBI Taxonomy" id="153376"/>
    <lineage>
        <taxon>Bacteria</taxon>
        <taxon>Bacillati</taxon>
        <taxon>Actinomycetota</taxon>
        <taxon>Actinomycetes</taxon>
        <taxon>Pseudonocardiales</taxon>
        <taxon>Pseudonocardiaceae</taxon>
        <taxon>Pseudonocardia</taxon>
    </lineage>
</organism>
<evidence type="ECO:0000313" key="7">
    <source>
        <dbReference type="Proteomes" id="UP001499967"/>
    </source>
</evidence>
<dbReference type="InterPro" id="IPR015424">
    <property type="entry name" value="PyrdxlP-dep_Trfase"/>
</dbReference>
<reference evidence="7" key="1">
    <citation type="journal article" date="2019" name="Int. J. Syst. Evol. Microbiol.">
        <title>The Global Catalogue of Microorganisms (GCM) 10K type strain sequencing project: providing services to taxonomists for standard genome sequencing and annotation.</title>
        <authorList>
            <consortium name="The Broad Institute Genomics Platform"/>
            <consortium name="The Broad Institute Genome Sequencing Center for Infectious Disease"/>
            <person name="Wu L."/>
            <person name="Ma J."/>
        </authorList>
    </citation>
    <scope>NUCLEOTIDE SEQUENCE [LARGE SCALE GENOMIC DNA]</scope>
    <source>
        <strain evidence="7">JCM 11117</strain>
    </source>
</reference>
<comment type="similarity">
    <text evidence="2">Belongs to the beta-eliminating lyase family.</text>
</comment>
<dbReference type="EMBL" id="BAAAHP010000179">
    <property type="protein sequence ID" value="GAA0897226.1"/>
    <property type="molecule type" value="Genomic_DNA"/>
</dbReference>
<dbReference type="PANTHER" id="PTHR32325:SF4">
    <property type="entry name" value="TRYPTOPHANASE"/>
    <property type="match status" value="1"/>
</dbReference>
<dbReference type="SUPFAM" id="SSF53383">
    <property type="entry name" value="PLP-dependent transferases"/>
    <property type="match status" value="1"/>
</dbReference>
<keyword evidence="4" id="KW-0456">Lyase</keyword>
<dbReference type="InterPro" id="IPR015422">
    <property type="entry name" value="PyrdxlP-dep_Trfase_small"/>
</dbReference>
<evidence type="ECO:0000259" key="5">
    <source>
        <dbReference type="Pfam" id="PF01212"/>
    </source>
</evidence>
<keyword evidence="3" id="KW-0663">Pyridoxal phosphate</keyword>
<feature type="domain" description="Aromatic amino acid beta-eliminating lyase/threonine aldolase" evidence="5">
    <location>
        <begin position="42"/>
        <end position="413"/>
    </location>
</feature>
<comment type="cofactor">
    <cofactor evidence="1">
        <name>pyridoxal 5'-phosphate</name>
        <dbReference type="ChEBI" id="CHEBI:597326"/>
    </cofactor>
</comment>
<dbReference type="PANTHER" id="PTHR32325">
    <property type="entry name" value="BETA-ELIMINATING LYASE-LIKE PROTEIN-RELATED"/>
    <property type="match status" value="1"/>
</dbReference>
<dbReference type="PIRSF" id="PIRSF001386">
    <property type="entry name" value="Trpase"/>
    <property type="match status" value="1"/>
</dbReference>
<dbReference type="Proteomes" id="UP001499967">
    <property type="component" value="Unassembled WGS sequence"/>
</dbReference>
<evidence type="ECO:0000256" key="3">
    <source>
        <dbReference type="ARBA" id="ARBA00022898"/>
    </source>
</evidence>
<proteinExistence type="inferred from homology"/>
<evidence type="ECO:0000256" key="2">
    <source>
        <dbReference type="ARBA" id="ARBA00009721"/>
    </source>
</evidence>
<evidence type="ECO:0000256" key="1">
    <source>
        <dbReference type="ARBA" id="ARBA00001933"/>
    </source>
</evidence>
<evidence type="ECO:0000313" key="6">
    <source>
        <dbReference type="EMBL" id="GAA0897226.1"/>
    </source>
</evidence>
<protein>
    <submittedName>
        <fullName evidence="6">Tryptophanase</fullName>
    </submittedName>
</protein>
<keyword evidence="7" id="KW-1185">Reference proteome</keyword>
<gene>
    <name evidence="6" type="ORF">GCM10009559_57500</name>
</gene>
<comment type="caution">
    <text evidence="6">The sequence shown here is derived from an EMBL/GenBank/DDBJ whole genome shotgun (WGS) entry which is preliminary data.</text>
</comment>
<name>A0ABP3YKW6_9PSEU</name>
<dbReference type="Gene3D" id="3.90.1150.10">
    <property type="entry name" value="Aspartate Aminotransferase, domain 1"/>
    <property type="match status" value="1"/>
</dbReference>
<dbReference type="Gene3D" id="3.40.640.10">
    <property type="entry name" value="Type I PLP-dependent aspartate aminotransferase-like (Major domain)"/>
    <property type="match status" value="1"/>
</dbReference>
<dbReference type="Pfam" id="PF01212">
    <property type="entry name" value="Beta_elim_lyase"/>
    <property type="match status" value="1"/>
</dbReference>
<accession>A0ABP3YKW6</accession>
<evidence type="ECO:0000256" key="4">
    <source>
        <dbReference type="ARBA" id="ARBA00023239"/>
    </source>
</evidence>
<dbReference type="InterPro" id="IPR001597">
    <property type="entry name" value="ArAA_b-elim_lyase/Thr_aldolase"/>
</dbReference>